<accession>A0A1R1XUW7</accession>
<dbReference type="AlphaFoldDB" id="A0A1R1XUW7"/>
<name>A0A1R1XUW7_9FUNG</name>
<evidence type="ECO:0000313" key="2">
    <source>
        <dbReference type="Proteomes" id="UP000187429"/>
    </source>
</evidence>
<evidence type="ECO:0000313" key="1">
    <source>
        <dbReference type="EMBL" id="OMJ18395.1"/>
    </source>
</evidence>
<sequence>MMYINAFERIHNPESDRERTKIIHAVSLVSVKIFSFVYSGRKESSFYDFSWMIKNSRLWIAGDLQLQEPPHH</sequence>
<dbReference type="EMBL" id="LSSM01003290">
    <property type="protein sequence ID" value="OMJ18395.1"/>
    <property type="molecule type" value="Genomic_DNA"/>
</dbReference>
<dbReference type="Proteomes" id="UP000187429">
    <property type="component" value="Unassembled WGS sequence"/>
</dbReference>
<organism evidence="1 2">
    <name type="scientific">Smittium culicis</name>
    <dbReference type="NCBI Taxonomy" id="133412"/>
    <lineage>
        <taxon>Eukaryota</taxon>
        <taxon>Fungi</taxon>
        <taxon>Fungi incertae sedis</taxon>
        <taxon>Zoopagomycota</taxon>
        <taxon>Kickxellomycotina</taxon>
        <taxon>Harpellomycetes</taxon>
        <taxon>Harpellales</taxon>
        <taxon>Legeriomycetaceae</taxon>
        <taxon>Smittium</taxon>
    </lineage>
</organism>
<reference evidence="2" key="1">
    <citation type="submission" date="2017-01" db="EMBL/GenBank/DDBJ databases">
        <authorList>
            <person name="Wang Y."/>
            <person name="White M."/>
            <person name="Kvist S."/>
            <person name="Moncalvo J.-M."/>
        </authorList>
    </citation>
    <scope>NUCLEOTIDE SEQUENCE [LARGE SCALE GENOMIC DNA]</scope>
    <source>
        <strain evidence="2">ID-206-W2</strain>
    </source>
</reference>
<gene>
    <name evidence="1" type="ORF">AYI69_g7042</name>
</gene>
<proteinExistence type="predicted"/>
<keyword evidence="2" id="KW-1185">Reference proteome</keyword>
<comment type="caution">
    <text evidence="1">The sequence shown here is derived from an EMBL/GenBank/DDBJ whole genome shotgun (WGS) entry which is preliminary data.</text>
</comment>
<protein>
    <submittedName>
        <fullName evidence="1">Uncharacterized protein</fullName>
    </submittedName>
</protein>